<dbReference type="Proteomes" id="UP000626109">
    <property type="component" value="Unassembled WGS sequence"/>
</dbReference>
<keyword evidence="3" id="KW-0862">Zinc</keyword>
<dbReference type="PROSITE" id="PS51501">
    <property type="entry name" value="ZF_DNL"/>
    <property type="match status" value="1"/>
</dbReference>
<feature type="region of interest" description="Disordered" evidence="5">
    <location>
        <begin position="130"/>
        <end position="169"/>
    </location>
</feature>
<reference evidence="7" key="1">
    <citation type="submission" date="2021-02" db="EMBL/GenBank/DDBJ databases">
        <authorList>
            <person name="Dougan E. K."/>
            <person name="Rhodes N."/>
            <person name="Thang M."/>
            <person name="Chan C."/>
        </authorList>
    </citation>
    <scope>NUCLEOTIDE SEQUENCE</scope>
</reference>
<gene>
    <name evidence="7" type="ORF">PGLA2088_LOCUS19329</name>
</gene>
<evidence type="ECO:0000256" key="4">
    <source>
        <dbReference type="PROSITE-ProRule" id="PRU00834"/>
    </source>
</evidence>
<dbReference type="GO" id="GO:0005739">
    <property type="term" value="C:mitochondrion"/>
    <property type="evidence" value="ECO:0007669"/>
    <property type="project" value="TreeGrafter"/>
</dbReference>
<name>A0A813JB54_POLGL</name>
<evidence type="ECO:0000256" key="3">
    <source>
        <dbReference type="ARBA" id="ARBA00022833"/>
    </source>
</evidence>
<evidence type="ECO:0000313" key="7">
    <source>
        <dbReference type="EMBL" id="CAE8675304.1"/>
    </source>
</evidence>
<dbReference type="InterPro" id="IPR007853">
    <property type="entry name" value="Znf_DNL-typ"/>
</dbReference>
<evidence type="ECO:0000256" key="5">
    <source>
        <dbReference type="SAM" id="MobiDB-lite"/>
    </source>
</evidence>
<keyword evidence="2 4" id="KW-0863">Zinc-finger</keyword>
<evidence type="ECO:0000259" key="6">
    <source>
        <dbReference type="PROSITE" id="PS51501"/>
    </source>
</evidence>
<sequence>MTDSFVHGESLCSRSCGSRALCPQTRAAVASPVALEGLPEGLFRGSARSRPPPVRSMNRSRRASTKLAMIAVAAWTAAAGWIRSEEVWRPGQLGFSGLAAGPILGSWNGQSWRRAKQVCRCSDEGLEATQIETGAAPAEEPSDTKLLGAASGPTPEPQPGVDGELADPGPVPLARVAPRKFRLLFTCKICETRNSHMISRLAYQQGIVIATCPGCSSKHLIADKTGILDWGLWDVEMLAQRGENVTRLTTDGYEQVGKNETSTARIDALAAAANARKDTGAAAASGSGPGPAAVKKPLLIRNKDGLIEALPEEDVGIGSAAEFMGYSEDGEEGLSTS</sequence>
<comment type="caution">
    <text evidence="7">The sequence shown here is derived from an EMBL/GenBank/DDBJ whole genome shotgun (WGS) entry which is preliminary data.</text>
</comment>
<feature type="domain" description="DNL-type" evidence="6">
    <location>
        <begin position="176"/>
        <end position="270"/>
    </location>
</feature>
<dbReference type="PANTHER" id="PTHR20922:SF13">
    <property type="entry name" value="DNL-TYPE ZINC FINGER PROTEIN"/>
    <property type="match status" value="1"/>
</dbReference>
<evidence type="ECO:0000313" key="8">
    <source>
        <dbReference type="Proteomes" id="UP000626109"/>
    </source>
</evidence>
<dbReference type="GO" id="GO:0030150">
    <property type="term" value="P:protein import into mitochondrial matrix"/>
    <property type="evidence" value="ECO:0007669"/>
    <property type="project" value="TreeGrafter"/>
</dbReference>
<dbReference type="GO" id="GO:0006457">
    <property type="term" value="P:protein folding"/>
    <property type="evidence" value="ECO:0007669"/>
    <property type="project" value="TreeGrafter"/>
</dbReference>
<proteinExistence type="predicted"/>
<protein>
    <recommendedName>
        <fullName evidence="6">DNL-type domain-containing protein</fullName>
    </recommendedName>
</protein>
<accession>A0A813JB54</accession>
<organism evidence="7 8">
    <name type="scientific">Polarella glacialis</name>
    <name type="common">Dinoflagellate</name>
    <dbReference type="NCBI Taxonomy" id="89957"/>
    <lineage>
        <taxon>Eukaryota</taxon>
        <taxon>Sar</taxon>
        <taxon>Alveolata</taxon>
        <taxon>Dinophyceae</taxon>
        <taxon>Suessiales</taxon>
        <taxon>Suessiaceae</taxon>
        <taxon>Polarella</taxon>
    </lineage>
</organism>
<evidence type="ECO:0000256" key="2">
    <source>
        <dbReference type="ARBA" id="ARBA00022771"/>
    </source>
</evidence>
<dbReference type="AlphaFoldDB" id="A0A813JB54"/>
<dbReference type="GO" id="GO:0008270">
    <property type="term" value="F:zinc ion binding"/>
    <property type="evidence" value="ECO:0007669"/>
    <property type="project" value="UniProtKB-KW"/>
</dbReference>
<dbReference type="GO" id="GO:0050821">
    <property type="term" value="P:protein stabilization"/>
    <property type="evidence" value="ECO:0007669"/>
    <property type="project" value="TreeGrafter"/>
</dbReference>
<dbReference type="InterPro" id="IPR024158">
    <property type="entry name" value="Mt_import_TIM15"/>
</dbReference>
<evidence type="ECO:0000256" key="1">
    <source>
        <dbReference type="ARBA" id="ARBA00022723"/>
    </source>
</evidence>
<feature type="region of interest" description="Disordered" evidence="5">
    <location>
        <begin position="42"/>
        <end position="61"/>
    </location>
</feature>
<dbReference type="GO" id="GO:0051087">
    <property type="term" value="F:protein-folding chaperone binding"/>
    <property type="evidence" value="ECO:0007669"/>
    <property type="project" value="TreeGrafter"/>
</dbReference>
<dbReference type="PANTHER" id="PTHR20922">
    <property type="entry name" value="DNL-TYPE ZINC FINGER PROTEIN"/>
    <property type="match status" value="1"/>
</dbReference>
<keyword evidence="1" id="KW-0479">Metal-binding</keyword>
<dbReference type="Pfam" id="PF05180">
    <property type="entry name" value="zf-DNL"/>
    <property type="match status" value="1"/>
</dbReference>
<dbReference type="EMBL" id="CAJNNW010025029">
    <property type="protein sequence ID" value="CAE8675304.1"/>
    <property type="molecule type" value="Genomic_DNA"/>
</dbReference>